<dbReference type="EMBL" id="SEWF01000006">
    <property type="protein sequence ID" value="RYU96628.1"/>
    <property type="molecule type" value="Genomic_DNA"/>
</dbReference>
<dbReference type="AlphaFoldDB" id="A0A4Q5M2V6"/>
<feature type="region of interest" description="Disordered" evidence="1">
    <location>
        <begin position="60"/>
        <end position="80"/>
    </location>
</feature>
<keyword evidence="2" id="KW-1133">Transmembrane helix</keyword>
<evidence type="ECO:0000313" key="3">
    <source>
        <dbReference type="EMBL" id="RYU96628.1"/>
    </source>
</evidence>
<dbReference type="RefSeq" id="WP_130019963.1">
    <property type="nucleotide sequence ID" value="NZ_SEWF01000006.1"/>
</dbReference>
<protein>
    <submittedName>
        <fullName evidence="3">Uncharacterized protein</fullName>
    </submittedName>
</protein>
<organism evidence="3 4">
    <name type="scientific">Emticicia agri</name>
    <dbReference type="NCBI Taxonomy" id="2492393"/>
    <lineage>
        <taxon>Bacteria</taxon>
        <taxon>Pseudomonadati</taxon>
        <taxon>Bacteroidota</taxon>
        <taxon>Cytophagia</taxon>
        <taxon>Cytophagales</taxon>
        <taxon>Leadbetterellaceae</taxon>
        <taxon>Emticicia</taxon>
    </lineage>
</organism>
<dbReference type="OrthoDB" id="965959at2"/>
<keyword evidence="2" id="KW-0812">Transmembrane</keyword>
<evidence type="ECO:0000256" key="1">
    <source>
        <dbReference type="SAM" id="MobiDB-lite"/>
    </source>
</evidence>
<gene>
    <name evidence="3" type="ORF">EWM59_05615</name>
</gene>
<sequence>MKLIESIILFASLAFLIMFVDQALYKKVPLSDSYFFLMFSLAGFLFYTYRRGLRKIKEKQEAEAKKEEKPKNIEQRLKKK</sequence>
<comment type="caution">
    <text evidence="3">The sequence shown here is derived from an EMBL/GenBank/DDBJ whole genome shotgun (WGS) entry which is preliminary data.</text>
</comment>
<keyword evidence="4" id="KW-1185">Reference proteome</keyword>
<accession>A0A4Q5M2V6</accession>
<dbReference type="Proteomes" id="UP000293162">
    <property type="component" value="Unassembled WGS sequence"/>
</dbReference>
<evidence type="ECO:0000256" key="2">
    <source>
        <dbReference type="SAM" id="Phobius"/>
    </source>
</evidence>
<proteinExistence type="predicted"/>
<feature type="transmembrane region" description="Helical" evidence="2">
    <location>
        <begin position="33"/>
        <end position="49"/>
    </location>
</feature>
<name>A0A4Q5M2V6_9BACT</name>
<reference evidence="3 4" key="1">
    <citation type="submission" date="2019-02" db="EMBL/GenBank/DDBJ databases">
        <title>Bacterial novel species Emticicia sp. 17J42-9 isolated from soil.</title>
        <authorList>
            <person name="Jung H.-Y."/>
        </authorList>
    </citation>
    <scope>NUCLEOTIDE SEQUENCE [LARGE SCALE GENOMIC DNA]</scope>
    <source>
        <strain evidence="3 4">17J42-9</strain>
    </source>
</reference>
<keyword evidence="2" id="KW-0472">Membrane</keyword>
<evidence type="ECO:0000313" key="4">
    <source>
        <dbReference type="Proteomes" id="UP000293162"/>
    </source>
</evidence>